<dbReference type="FunFam" id="3.40.50.300:FF:000006">
    <property type="entry name" value="DNA-binding transcriptional regulator NtrC"/>
    <property type="match status" value="1"/>
</dbReference>
<keyword evidence="2" id="KW-0067">ATP-binding</keyword>
<evidence type="ECO:0000313" key="8">
    <source>
        <dbReference type="EMBL" id="QQG66194.1"/>
    </source>
</evidence>
<feature type="modified residue" description="4-aspartylphosphate" evidence="5">
    <location>
        <position position="53"/>
    </location>
</feature>
<feature type="domain" description="Sigma-54 factor interaction" evidence="6">
    <location>
        <begin position="143"/>
        <end position="374"/>
    </location>
</feature>
<dbReference type="SUPFAM" id="SSF52172">
    <property type="entry name" value="CheY-like"/>
    <property type="match status" value="1"/>
</dbReference>
<dbReference type="EMBL" id="CP054140">
    <property type="protein sequence ID" value="QQG66194.1"/>
    <property type="molecule type" value="Genomic_DNA"/>
</dbReference>
<protein>
    <submittedName>
        <fullName evidence="8">Sigma-54-dependent Fis family transcriptional regulator</fullName>
    </submittedName>
</protein>
<evidence type="ECO:0000256" key="1">
    <source>
        <dbReference type="ARBA" id="ARBA00022741"/>
    </source>
</evidence>
<evidence type="ECO:0000313" key="9">
    <source>
        <dbReference type="Proteomes" id="UP000596092"/>
    </source>
</evidence>
<dbReference type="Gene3D" id="3.40.50.2300">
    <property type="match status" value="1"/>
</dbReference>
<dbReference type="PROSITE" id="PS50045">
    <property type="entry name" value="SIGMA54_INTERACT_4"/>
    <property type="match status" value="1"/>
</dbReference>
<dbReference type="PANTHER" id="PTHR32071:SF113">
    <property type="entry name" value="ALGINATE BIOSYNTHESIS TRANSCRIPTIONAL REGULATORY PROTEIN ALGB"/>
    <property type="match status" value="1"/>
</dbReference>
<dbReference type="Pfam" id="PF02954">
    <property type="entry name" value="HTH_8"/>
    <property type="match status" value="1"/>
</dbReference>
<proteinExistence type="predicted"/>
<dbReference type="PRINTS" id="PR01590">
    <property type="entry name" value="HTHFIS"/>
</dbReference>
<dbReference type="InterPro" id="IPR025662">
    <property type="entry name" value="Sigma_54_int_dom_ATP-bd_1"/>
</dbReference>
<evidence type="ECO:0000256" key="4">
    <source>
        <dbReference type="ARBA" id="ARBA00023163"/>
    </source>
</evidence>
<evidence type="ECO:0000259" key="6">
    <source>
        <dbReference type="PROSITE" id="PS50045"/>
    </source>
</evidence>
<evidence type="ECO:0000259" key="7">
    <source>
        <dbReference type="PROSITE" id="PS50110"/>
    </source>
</evidence>
<dbReference type="PANTHER" id="PTHR32071">
    <property type="entry name" value="TRANSCRIPTIONAL REGULATORY PROTEIN"/>
    <property type="match status" value="1"/>
</dbReference>
<name>A0A7T5VE20_9BACT</name>
<dbReference type="Gene3D" id="1.10.8.60">
    <property type="match status" value="1"/>
</dbReference>
<dbReference type="GO" id="GO:0006355">
    <property type="term" value="P:regulation of DNA-templated transcription"/>
    <property type="evidence" value="ECO:0007669"/>
    <property type="project" value="InterPro"/>
</dbReference>
<dbReference type="PROSITE" id="PS00675">
    <property type="entry name" value="SIGMA54_INTERACT_1"/>
    <property type="match status" value="1"/>
</dbReference>
<dbReference type="InterPro" id="IPR001789">
    <property type="entry name" value="Sig_transdc_resp-reg_receiver"/>
</dbReference>
<dbReference type="SMART" id="SM00382">
    <property type="entry name" value="AAA"/>
    <property type="match status" value="1"/>
</dbReference>
<dbReference type="InterPro" id="IPR027417">
    <property type="entry name" value="P-loop_NTPase"/>
</dbReference>
<keyword evidence="1" id="KW-0547">Nucleotide-binding</keyword>
<dbReference type="Pfam" id="PF25601">
    <property type="entry name" value="AAA_lid_14"/>
    <property type="match status" value="1"/>
</dbReference>
<dbReference type="InterPro" id="IPR002078">
    <property type="entry name" value="Sigma_54_int"/>
</dbReference>
<dbReference type="Pfam" id="PF00158">
    <property type="entry name" value="Sigma54_activat"/>
    <property type="match status" value="1"/>
</dbReference>
<keyword evidence="4" id="KW-0804">Transcription</keyword>
<dbReference type="AlphaFoldDB" id="A0A7T5VE20"/>
<sequence>MYRYKILIVDDDRLLQNSLCAILSEKYEPLVAGSGEEALRLLTRQSVDLVLLDIRLPGMDGIETLDRLKSMRPELLVIMMTAFEDIKTVITSMKKGSYDYLVKPLEIEMFELVIEKALETLRLKKEVEELRRVYRKRFNIENIVGESEGFKRVLEFADKVAKGYDTTVLIEGESGVGKEVVARMIHHRSSRFDKPFVGINCGAISKELLESELFGYEKGTFTGGLQEGKQGKIEMADSGTLLLDEVSELHPAAQVKLLRFLEEREFYSVGGTHKKKVDVRVIAATNKSLAEQVQAGIFREDLFYRLNVARIIVPSLGERRADIIPLTLFFMHKFNEKFGKNFCGITPEARKMLVQYPWRGNIRELKNAVERVVLMEEGRHIDAAHLVFLAFPYHSAQHTADFSITLPPDGLDLEQLTKQLIIQALEITGNNKTRAARLLGLSRPTLLYRIEKHGIGR</sequence>
<dbReference type="SUPFAM" id="SSF46689">
    <property type="entry name" value="Homeodomain-like"/>
    <property type="match status" value="1"/>
</dbReference>
<keyword evidence="9" id="KW-1185">Reference proteome</keyword>
<dbReference type="RefSeq" id="WP_199262109.1">
    <property type="nucleotide sequence ID" value="NZ_CP054140.1"/>
</dbReference>
<gene>
    <name evidence="8" type="ORF">HP555_10130</name>
</gene>
<dbReference type="PROSITE" id="PS50110">
    <property type="entry name" value="RESPONSE_REGULATORY"/>
    <property type="match status" value="1"/>
</dbReference>
<dbReference type="Pfam" id="PF00072">
    <property type="entry name" value="Response_reg"/>
    <property type="match status" value="1"/>
</dbReference>
<dbReference type="GO" id="GO:0005524">
    <property type="term" value="F:ATP binding"/>
    <property type="evidence" value="ECO:0007669"/>
    <property type="project" value="UniProtKB-KW"/>
</dbReference>
<accession>A0A7T5VE20</accession>
<dbReference type="GO" id="GO:0043565">
    <property type="term" value="F:sequence-specific DNA binding"/>
    <property type="evidence" value="ECO:0007669"/>
    <property type="project" value="InterPro"/>
</dbReference>
<dbReference type="SUPFAM" id="SSF52540">
    <property type="entry name" value="P-loop containing nucleoside triphosphate hydrolases"/>
    <property type="match status" value="1"/>
</dbReference>
<dbReference type="SMART" id="SM00448">
    <property type="entry name" value="REC"/>
    <property type="match status" value="1"/>
</dbReference>
<dbReference type="KEGG" id="dog:HP555_10130"/>
<dbReference type="GO" id="GO:0000160">
    <property type="term" value="P:phosphorelay signal transduction system"/>
    <property type="evidence" value="ECO:0007669"/>
    <property type="project" value="InterPro"/>
</dbReference>
<reference evidence="8 9" key="1">
    <citation type="submission" date="2020-05" db="EMBL/GenBank/DDBJ databases">
        <title>Complete genome of Desulfobulbus oligotrophicus.</title>
        <authorList>
            <person name="Podar M."/>
        </authorList>
    </citation>
    <scope>NUCLEOTIDE SEQUENCE [LARGE SCALE GENOMIC DNA]</scope>
    <source>
        <strain evidence="8 9">Prop6</strain>
    </source>
</reference>
<dbReference type="Proteomes" id="UP000596092">
    <property type="component" value="Chromosome"/>
</dbReference>
<evidence type="ECO:0000256" key="2">
    <source>
        <dbReference type="ARBA" id="ARBA00022840"/>
    </source>
</evidence>
<dbReference type="InterPro" id="IPR011006">
    <property type="entry name" value="CheY-like_superfamily"/>
</dbReference>
<organism evidence="8 9">
    <name type="scientific">Desulfobulbus oligotrophicus</name>
    <dbReference type="NCBI Taxonomy" id="1909699"/>
    <lineage>
        <taxon>Bacteria</taxon>
        <taxon>Pseudomonadati</taxon>
        <taxon>Thermodesulfobacteriota</taxon>
        <taxon>Desulfobulbia</taxon>
        <taxon>Desulfobulbales</taxon>
        <taxon>Desulfobulbaceae</taxon>
        <taxon>Desulfobulbus</taxon>
    </lineage>
</organism>
<dbReference type="InterPro" id="IPR009057">
    <property type="entry name" value="Homeodomain-like_sf"/>
</dbReference>
<evidence type="ECO:0000256" key="5">
    <source>
        <dbReference type="PROSITE-ProRule" id="PRU00169"/>
    </source>
</evidence>
<keyword evidence="5" id="KW-0597">Phosphoprotein</keyword>
<dbReference type="CDD" id="cd00009">
    <property type="entry name" value="AAA"/>
    <property type="match status" value="1"/>
</dbReference>
<dbReference type="InterPro" id="IPR002197">
    <property type="entry name" value="HTH_Fis"/>
</dbReference>
<dbReference type="Gene3D" id="3.40.50.300">
    <property type="entry name" value="P-loop containing nucleotide triphosphate hydrolases"/>
    <property type="match status" value="1"/>
</dbReference>
<dbReference type="Gene3D" id="1.10.10.60">
    <property type="entry name" value="Homeodomain-like"/>
    <property type="match status" value="1"/>
</dbReference>
<keyword evidence="3" id="KW-0805">Transcription regulation</keyword>
<dbReference type="InterPro" id="IPR003593">
    <property type="entry name" value="AAA+_ATPase"/>
</dbReference>
<dbReference type="InterPro" id="IPR058031">
    <property type="entry name" value="AAA_lid_NorR"/>
</dbReference>
<feature type="domain" description="Response regulatory" evidence="7">
    <location>
        <begin position="5"/>
        <end position="118"/>
    </location>
</feature>
<evidence type="ECO:0000256" key="3">
    <source>
        <dbReference type="ARBA" id="ARBA00023015"/>
    </source>
</evidence>